<name>A0ABP9HH80_9ACTN</name>
<keyword evidence="2" id="KW-1185">Reference proteome</keyword>
<gene>
    <name evidence="1" type="ORF">GCM10023257_03650</name>
</gene>
<evidence type="ECO:0000313" key="2">
    <source>
        <dbReference type="Proteomes" id="UP001500610"/>
    </source>
</evidence>
<comment type="caution">
    <text evidence="1">The sequence shown here is derived from an EMBL/GenBank/DDBJ whole genome shotgun (WGS) entry which is preliminary data.</text>
</comment>
<accession>A0ABP9HH80</accession>
<sequence length="99" mass="11129">MAQVTRVWWRRMARSERTRKYAQPTVARPGLVVSGRTGLWRLEAGCAHAVCSPRSVRALSVTRVRASLLLPRRSRPMANSEPMPRLLVADARGLRVRPG</sequence>
<reference evidence="2" key="1">
    <citation type="journal article" date="2019" name="Int. J. Syst. Evol. Microbiol.">
        <title>The Global Catalogue of Microorganisms (GCM) 10K type strain sequencing project: providing services to taxonomists for standard genome sequencing and annotation.</title>
        <authorList>
            <consortium name="The Broad Institute Genomics Platform"/>
            <consortium name="The Broad Institute Genome Sequencing Center for Infectious Disease"/>
            <person name="Wu L."/>
            <person name="Ma J."/>
        </authorList>
    </citation>
    <scope>NUCLEOTIDE SEQUENCE [LARGE SCALE GENOMIC DNA]</scope>
    <source>
        <strain evidence="2">JCM 17657</strain>
    </source>
</reference>
<organism evidence="1 2">
    <name type="scientific">Streptomyces hyderabadensis</name>
    <dbReference type="NCBI Taxonomy" id="598549"/>
    <lineage>
        <taxon>Bacteria</taxon>
        <taxon>Bacillati</taxon>
        <taxon>Actinomycetota</taxon>
        <taxon>Actinomycetes</taxon>
        <taxon>Kitasatosporales</taxon>
        <taxon>Streptomycetaceae</taxon>
        <taxon>Streptomyces</taxon>
    </lineage>
</organism>
<proteinExistence type="predicted"/>
<dbReference type="Proteomes" id="UP001500610">
    <property type="component" value="Unassembled WGS sequence"/>
</dbReference>
<evidence type="ECO:0000313" key="1">
    <source>
        <dbReference type="EMBL" id="GAA4970926.1"/>
    </source>
</evidence>
<protein>
    <submittedName>
        <fullName evidence="1">Uncharacterized protein</fullName>
    </submittedName>
</protein>
<dbReference type="EMBL" id="BAABIV010000002">
    <property type="protein sequence ID" value="GAA4970926.1"/>
    <property type="molecule type" value="Genomic_DNA"/>
</dbReference>